<dbReference type="GO" id="GO:0004386">
    <property type="term" value="F:helicase activity"/>
    <property type="evidence" value="ECO:0007669"/>
    <property type="project" value="InterPro"/>
</dbReference>
<evidence type="ECO:0008006" key="7">
    <source>
        <dbReference type="Google" id="ProtNLM"/>
    </source>
</evidence>
<feature type="compositionally biased region" description="Pro residues" evidence="2">
    <location>
        <begin position="48"/>
        <end position="62"/>
    </location>
</feature>
<feature type="region of interest" description="Disordered" evidence="2">
    <location>
        <begin position="541"/>
        <end position="567"/>
    </location>
</feature>
<evidence type="ECO:0000313" key="5">
    <source>
        <dbReference type="EMBL" id="PMD60312.1"/>
    </source>
</evidence>
<dbReference type="Proteomes" id="UP000235371">
    <property type="component" value="Unassembled WGS sequence"/>
</dbReference>
<feature type="compositionally biased region" description="Gly residues" evidence="2">
    <location>
        <begin position="1499"/>
        <end position="1514"/>
    </location>
</feature>
<evidence type="ECO:0000313" key="6">
    <source>
        <dbReference type="Proteomes" id="UP000235371"/>
    </source>
</evidence>
<dbReference type="InterPro" id="IPR027417">
    <property type="entry name" value="P-loop_NTPase"/>
</dbReference>
<feature type="region of interest" description="Disordered" evidence="2">
    <location>
        <begin position="1320"/>
        <end position="1356"/>
    </location>
</feature>
<feature type="region of interest" description="Disordered" evidence="2">
    <location>
        <begin position="1408"/>
        <end position="1531"/>
    </location>
</feature>
<feature type="compositionally biased region" description="Polar residues" evidence="2">
    <location>
        <begin position="1477"/>
        <end position="1487"/>
    </location>
</feature>
<dbReference type="PANTHER" id="PTHR10887:SF341">
    <property type="entry name" value="NFX1-TYPE ZINC FINGER-CONTAINING PROTEIN 1"/>
    <property type="match status" value="1"/>
</dbReference>
<keyword evidence="1" id="KW-0347">Helicase</keyword>
<feature type="compositionally biased region" description="Pro residues" evidence="2">
    <location>
        <begin position="1"/>
        <end position="11"/>
    </location>
</feature>
<dbReference type="InterPro" id="IPR047187">
    <property type="entry name" value="SF1_C_Upf1"/>
</dbReference>
<evidence type="ECO:0000256" key="1">
    <source>
        <dbReference type="ARBA" id="ARBA00022806"/>
    </source>
</evidence>
<dbReference type="GO" id="GO:0031380">
    <property type="term" value="C:nuclear RNA-directed RNA polymerase complex"/>
    <property type="evidence" value="ECO:0007669"/>
    <property type="project" value="TreeGrafter"/>
</dbReference>
<feature type="compositionally biased region" description="Basic and acidic residues" evidence="2">
    <location>
        <begin position="541"/>
        <end position="550"/>
    </location>
</feature>
<dbReference type="InterPro" id="IPR041677">
    <property type="entry name" value="DNA2/NAM7_AAA_11"/>
</dbReference>
<dbReference type="GeneID" id="36591114"/>
<protein>
    <recommendedName>
        <fullName evidence="7">DNA2/NAM7 helicase-like C-terminal domain-containing protein</fullName>
    </recommendedName>
</protein>
<organism evidence="5 6">
    <name type="scientific">Hyaloscypha bicolor E</name>
    <dbReference type="NCBI Taxonomy" id="1095630"/>
    <lineage>
        <taxon>Eukaryota</taxon>
        <taxon>Fungi</taxon>
        <taxon>Dikarya</taxon>
        <taxon>Ascomycota</taxon>
        <taxon>Pezizomycotina</taxon>
        <taxon>Leotiomycetes</taxon>
        <taxon>Helotiales</taxon>
        <taxon>Hyaloscyphaceae</taxon>
        <taxon>Hyaloscypha</taxon>
        <taxon>Hyaloscypha bicolor</taxon>
    </lineage>
</organism>
<gene>
    <name evidence="5" type="ORF">K444DRAFT_629298</name>
</gene>
<feature type="region of interest" description="Disordered" evidence="2">
    <location>
        <begin position="457"/>
        <end position="509"/>
    </location>
</feature>
<feature type="region of interest" description="Disordered" evidence="2">
    <location>
        <begin position="1"/>
        <end position="68"/>
    </location>
</feature>
<proteinExistence type="predicted"/>
<evidence type="ECO:0000259" key="4">
    <source>
        <dbReference type="Pfam" id="PF13087"/>
    </source>
</evidence>
<feature type="compositionally biased region" description="Basic and acidic residues" evidence="2">
    <location>
        <begin position="1464"/>
        <end position="1476"/>
    </location>
</feature>
<keyword evidence="1" id="KW-0378">Hydrolase</keyword>
<dbReference type="SUPFAM" id="SSF52540">
    <property type="entry name" value="P-loop containing nucleoside triphosphate hydrolases"/>
    <property type="match status" value="1"/>
</dbReference>
<sequence>MASQPTNPPPAKEQGQGQGQGPAPAGLFGAGLAPPPPPPAQPQGQGPAPTPGPAPAPAPAPAPGLFGAGFAVDSETVTTGPVEGFRIQKRKAEDGTNAARTRQRKQDAALTRALIEYQTFTTDATSKPRGKDFPRGTVMKTYNAHKAHPFVVMPQTPVGGAAAVTSVFTDWKTWFNFDSQNPSLVLSNGDHQIHIRGAVNFMDNKKEDGDFIFYKDDIAHKDLSRMNIKAKLKNVGNLDVSDDDAQKLLDFAQPGPGAGKNAPKVETGLHLTCFRMKKNKKVQVSYTGPRPQPALIMATEVHKLVELLDKTTPVFILLRQSRFVLSDVDANWYNRIRCVVRKGLLPFYKDIVRQVINFQFEDWIKNPEKPLAHQPWMQLKTQKQDGTFAEYASHPGKRLFSDMKEWETILSVALIHEIEYENMCNKATFSHTMEHEAQVIHKSGKYIQMAVSVKRHPTVPTPTFPPGSRFTLSKGSTWIDKPAAGDDEEMEDAPAPPPPPAAAAEEDDEMVDAPAQSSDGRVFTPGPQPKPLGDILMKEKKEFRKPEPVKPTEPSPGEPAGEDEEMADVGETLPVNRRRWKAKSISKETNRSFVLSFVVDKHEVAEFKNGQIYNVTLEAQRNVLPSRRQLNAIALISQGRIDGAKSADNAYNNYLRSFILGKKLPQSPSRAPVEDLRPEDRELFDAYVATLRFNRPQQDFYDSVMKSRDNANILQGPPGCGKTFEDASVGASFSIIGKRTGFFCPTNQACEATMDALVAERTKIVSLDATKENKIKYIFFPTTSLFKAQLNSADEDIEDGYRPYMLWTHIVNHQKIRGAESWQSENERKSSKLWLETLEKIRNGEEVTKKARRCFLQDAWKLAKSVICDPSMKVIVSTCSNAAVLKEMGFQPDLVIIDESAFGTEADSTVPLSLFADHIILSGDHKQLLPIVKCLHHAEYANQQGLPIFERVLRNGNVPLFCLKINYRMHEEIATLPGALSYGWLGCDPSTAVEEDVFRYFSHFWYSEDAEKWRNARQKSPFRSIKETKGIAKKTIRRLFFNTKGSRSAHPDESTSFVNYGNAMAIVEYVCVLLGHWSKVDPSKVNFKQLQPSSITVVTGYSEQKEVIERLLKMALTLLGWNEFPSVVTIDSIQGGQNDVIVLDITAANEHHGSFIGFIGKWNRTNVAITRAKKILSIFGNLDSWRSELYNIVEINKHRKFGYLCMDVLDGDVIDVTPMSVERIPATAEEFVMDPSNWSIEMPHMDPKECKLKAKVDKIAKIYKTSPKEREKYEKNLWANLQAILKQRDALEKDFKANKEVATDLFQDPVGETMDIVLEKVGGDEGKPKPGLDLPSTRSEAIEGPIGPEQENEDGEDDIDLDAAMAGEEGADRFYDVEDERNIQAQEDIADQIAKDAALAHQAYLLKASETDAMSDDDEPPKDPEKEALRKSDDRPDNQRLGAARPQETEPSPFVAKGKYRHPHQGEGDLPDRSLEQSDNPRQGTSTNDERKGKRHGGNNRGGNRGRGGAGAGRGRGRGEPRGGGRGGRGG</sequence>
<feature type="compositionally biased region" description="Low complexity" evidence="2">
    <location>
        <begin position="21"/>
        <end position="32"/>
    </location>
</feature>
<dbReference type="STRING" id="1095630.A0A2J6TBG7"/>
<dbReference type="OrthoDB" id="3564945at2759"/>
<evidence type="ECO:0000256" key="2">
    <source>
        <dbReference type="SAM" id="MobiDB-lite"/>
    </source>
</evidence>
<dbReference type="GO" id="GO:0031048">
    <property type="term" value="P:regulatory ncRNA-mediated heterochromatin formation"/>
    <property type="evidence" value="ECO:0007669"/>
    <property type="project" value="TreeGrafter"/>
</dbReference>
<dbReference type="Pfam" id="PF13087">
    <property type="entry name" value="AAA_12"/>
    <property type="match status" value="1"/>
</dbReference>
<dbReference type="Gene3D" id="3.40.50.300">
    <property type="entry name" value="P-loop containing nucleotide triphosphate hydrolases"/>
    <property type="match status" value="2"/>
</dbReference>
<accession>A0A2J6TBG7</accession>
<dbReference type="InParanoid" id="A0A2J6TBG7"/>
<keyword evidence="1" id="KW-0067">ATP-binding</keyword>
<dbReference type="InterPro" id="IPR045055">
    <property type="entry name" value="DNA2/NAM7-like"/>
</dbReference>
<evidence type="ECO:0000259" key="3">
    <source>
        <dbReference type="Pfam" id="PF13086"/>
    </source>
</evidence>
<feature type="compositionally biased region" description="Basic and acidic residues" evidence="2">
    <location>
        <begin position="1320"/>
        <end position="1330"/>
    </location>
</feature>
<dbReference type="InterPro" id="IPR041679">
    <property type="entry name" value="DNA2/NAM7-like_C"/>
</dbReference>
<dbReference type="CDD" id="cd18808">
    <property type="entry name" value="SF1_C_Upf1"/>
    <property type="match status" value="1"/>
</dbReference>
<name>A0A2J6TBG7_9HELO</name>
<reference evidence="5 6" key="1">
    <citation type="submission" date="2016-04" db="EMBL/GenBank/DDBJ databases">
        <title>A degradative enzymes factory behind the ericoid mycorrhizal symbiosis.</title>
        <authorList>
            <consortium name="DOE Joint Genome Institute"/>
            <person name="Martino E."/>
            <person name="Morin E."/>
            <person name="Grelet G."/>
            <person name="Kuo A."/>
            <person name="Kohler A."/>
            <person name="Daghino S."/>
            <person name="Barry K."/>
            <person name="Choi C."/>
            <person name="Cichocki N."/>
            <person name="Clum A."/>
            <person name="Copeland A."/>
            <person name="Hainaut M."/>
            <person name="Haridas S."/>
            <person name="Labutti K."/>
            <person name="Lindquist E."/>
            <person name="Lipzen A."/>
            <person name="Khouja H.-R."/>
            <person name="Murat C."/>
            <person name="Ohm R."/>
            <person name="Olson A."/>
            <person name="Spatafora J."/>
            <person name="Veneault-Fourrey C."/>
            <person name="Henrissat B."/>
            <person name="Grigoriev I."/>
            <person name="Martin F."/>
            <person name="Perotto S."/>
        </authorList>
    </citation>
    <scope>NUCLEOTIDE SEQUENCE [LARGE SCALE GENOMIC DNA]</scope>
    <source>
        <strain evidence="5 6">E</strain>
    </source>
</reference>
<feature type="domain" description="DNA2/NAM7 helicase helicase" evidence="3">
    <location>
        <begin position="693"/>
        <end position="933"/>
    </location>
</feature>
<dbReference type="Pfam" id="PF13086">
    <property type="entry name" value="AAA_11"/>
    <property type="match status" value="1"/>
</dbReference>
<feature type="compositionally biased region" description="Basic and acidic residues" evidence="2">
    <location>
        <begin position="1421"/>
        <end position="1438"/>
    </location>
</feature>
<keyword evidence="6" id="KW-1185">Reference proteome</keyword>
<feature type="domain" description="DNA2/NAM7 helicase-like C-terminal" evidence="4">
    <location>
        <begin position="948"/>
        <end position="1181"/>
    </location>
</feature>
<dbReference type="RefSeq" id="XP_024737216.1">
    <property type="nucleotide sequence ID" value="XM_024883037.1"/>
</dbReference>
<keyword evidence="1" id="KW-0547">Nucleotide-binding</keyword>
<dbReference type="EMBL" id="KZ613790">
    <property type="protein sequence ID" value="PMD60312.1"/>
    <property type="molecule type" value="Genomic_DNA"/>
</dbReference>
<dbReference type="PANTHER" id="PTHR10887">
    <property type="entry name" value="DNA2/NAM7 HELICASE FAMILY"/>
    <property type="match status" value="1"/>
</dbReference>